<evidence type="ECO:0000313" key="2">
    <source>
        <dbReference type="EMBL" id="MFC0523170.1"/>
    </source>
</evidence>
<sequence>MIWVLTLNLLAILCIASKENKSVYTGVSFFIFFGSLYLYQLINKDPYFPNLLIAILGFVVYLTNLFRKYSWNNSS</sequence>
<keyword evidence="3" id="KW-1185">Reference proteome</keyword>
<evidence type="ECO:0008006" key="4">
    <source>
        <dbReference type="Google" id="ProtNLM"/>
    </source>
</evidence>
<feature type="transmembrane region" description="Helical" evidence="1">
    <location>
        <begin position="48"/>
        <end position="66"/>
    </location>
</feature>
<gene>
    <name evidence="2" type="ORF">ACFFGV_06120</name>
</gene>
<dbReference type="EMBL" id="JBHLTP010000003">
    <property type="protein sequence ID" value="MFC0523170.1"/>
    <property type="molecule type" value="Genomic_DNA"/>
</dbReference>
<reference evidence="2 3" key="1">
    <citation type="submission" date="2024-09" db="EMBL/GenBank/DDBJ databases">
        <authorList>
            <person name="Sun Q."/>
            <person name="Mori K."/>
        </authorList>
    </citation>
    <scope>NUCLEOTIDE SEQUENCE [LARGE SCALE GENOMIC DNA]</scope>
    <source>
        <strain evidence="2 3">NCAIM B.02529</strain>
    </source>
</reference>
<keyword evidence="1" id="KW-1133">Transmembrane helix</keyword>
<accession>A0ABV6LL86</accession>
<keyword evidence="1" id="KW-0812">Transmembrane</keyword>
<proteinExistence type="predicted"/>
<dbReference type="Proteomes" id="UP001589836">
    <property type="component" value="Unassembled WGS sequence"/>
</dbReference>
<keyword evidence="1" id="KW-0472">Membrane</keyword>
<evidence type="ECO:0000313" key="3">
    <source>
        <dbReference type="Proteomes" id="UP001589836"/>
    </source>
</evidence>
<feature type="transmembrane region" description="Helical" evidence="1">
    <location>
        <begin position="23"/>
        <end position="42"/>
    </location>
</feature>
<evidence type="ECO:0000256" key="1">
    <source>
        <dbReference type="SAM" id="Phobius"/>
    </source>
</evidence>
<protein>
    <recommendedName>
        <fullName evidence="4">DUF2198 family protein</fullName>
    </recommendedName>
</protein>
<comment type="caution">
    <text evidence="2">The sequence shown here is derived from an EMBL/GenBank/DDBJ whole genome shotgun (WGS) entry which is preliminary data.</text>
</comment>
<organism evidence="2 3">
    <name type="scientific">Pontibacillus salicampi</name>
    <dbReference type="NCBI Taxonomy" id="1449801"/>
    <lineage>
        <taxon>Bacteria</taxon>
        <taxon>Bacillati</taxon>
        <taxon>Bacillota</taxon>
        <taxon>Bacilli</taxon>
        <taxon>Bacillales</taxon>
        <taxon>Bacillaceae</taxon>
        <taxon>Pontibacillus</taxon>
    </lineage>
</organism>
<dbReference type="RefSeq" id="WP_377345710.1">
    <property type="nucleotide sequence ID" value="NZ_JBHLTP010000003.1"/>
</dbReference>
<name>A0ABV6LL86_9BACI</name>